<sequence length="70" mass="6952">MTTPSDRDPIVPGLAPGINGNPAPGRPFGELGPRSTPPGGSLRTRAIATGSGLLGLALATIVVLTSLHRG</sequence>
<dbReference type="EMBL" id="CP043504">
    <property type="protein sequence ID" value="QEO08824.1"/>
    <property type="molecule type" value="Genomic_DNA"/>
</dbReference>
<dbReference type="AlphaFoldDB" id="A0A5C1Y4L8"/>
<protein>
    <submittedName>
        <fullName evidence="3">Uncharacterized protein</fullName>
    </submittedName>
</protein>
<accession>A0A5C1Y4L8</accession>
<name>A0A5C1Y4L8_9MICO</name>
<reference evidence="3 4" key="1">
    <citation type="submission" date="2019-09" db="EMBL/GenBank/DDBJ databases">
        <title>Genome sequencing of strain KACC 19322.</title>
        <authorList>
            <person name="Heo J."/>
            <person name="Kim S.-J."/>
            <person name="Kim J.-S."/>
            <person name="Hong S.-B."/>
            <person name="Kwon S.-W."/>
        </authorList>
    </citation>
    <scope>NUCLEOTIDE SEQUENCE [LARGE SCALE GENOMIC DNA]</scope>
    <source>
        <strain evidence="3 4">KACC 19322</strain>
    </source>
</reference>
<evidence type="ECO:0000256" key="1">
    <source>
        <dbReference type="SAM" id="MobiDB-lite"/>
    </source>
</evidence>
<keyword evidence="2" id="KW-0812">Transmembrane</keyword>
<organism evidence="3 4">
    <name type="scientific">Protaetiibacter larvae</name>
    <dbReference type="NCBI Taxonomy" id="2592654"/>
    <lineage>
        <taxon>Bacteria</taxon>
        <taxon>Bacillati</taxon>
        <taxon>Actinomycetota</taxon>
        <taxon>Actinomycetes</taxon>
        <taxon>Micrococcales</taxon>
        <taxon>Microbacteriaceae</taxon>
        <taxon>Protaetiibacter</taxon>
    </lineage>
</organism>
<keyword evidence="2" id="KW-0472">Membrane</keyword>
<feature type="transmembrane region" description="Helical" evidence="2">
    <location>
        <begin position="46"/>
        <end position="67"/>
    </location>
</feature>
<keyword evidence="4" id="KW-1185">Reference proteome</keyword>
<dbReference type="Proteomes" id="UP000322159">
    <property type="component" value="Chromosome"/>
</dbReference>
<keyword evidence="2" id="KW-1133">Transmembrane helix</keyword>
<gene>
    <name evidence="3" type="ORF">FLP23_01600</name>
</gene>
<evidence type="ECO:0000313" key="3">
    <source>
        <dbReference type="EMBL" id="QEO08824.1"/>
    </source>
</evidence>
<evidence type="ECO:0000313" key="4">
    <source>
        <dbReference type="Proteomes" id="UP000322159"/>
    </source>
</evidence>
<proteinExistence type="predicted"/>
<dbReference type="KEGG" id="lyk:FLP23_01600"/>
<evidence type="ECO:0000256" key="2">
    <source>
        <dbReference type="SAM" id="Phobius"/>
    </source>
</evidence>
<dbReference type="RefSeq" id="WP_149324257.1">
    <property type="nucleotide sequence ID" value="NZ_CP043504.1"/>
</dbReference>
<feature type="region of interest" description="Disordered" evidence="1">
    <location>
        <begin position="1"/>
        <end position="40"/>
    </location>
</feature>